<evidence type="ECO:0000313" key="1">
    <source>
        <dbReference type="EMBL" id="NEE09023.1"/>
    </source>
</evidence>
<organism evidence="1">
    <name type="scientific">Streptomyces sp. SID7499</name>
    <dbReference type="NCBI Taxonomy" id="2706086"/>
    <lineage>
        <taxon>Bacteria</taxon>
        <taxon>Bacillati</taxon>
        <taxon>Actinomycetota</taxon>
        <taxon>Actinomycetes</taxon>
        <taxon>Kitasatosporales</taxon>
        <taxon>Streptomycetaceae</taxon>
        <taxon>Streptomyces</taxon>
    </lineage>
</organism>
<feature type="non-terminal residue" evidence="1">
    <location>
        <position position="71"/>
    </location>
</feature>
<accession>A0A6G3WUC9</accession>
<proteinExistence type="predicted"/>
<gene>
    <name evidence="1" type="ORF">G3M58_21520</name>
</gene>
<protein>
    <submittedName>
        <fullName evidence="1">Uncharacterized protein</fullName>
    </submittedName>
</protein>
<dbReference type="EMBL" id="JAAGMN010002195">
    <property type="protein sequence ID" value="NEE09023.1"/>
    <property type="molecule type" value="Genomic_DNA"/>
</dbReference>
<comment type="caution">
    <text evidence="1">The sequence shown here is derived from an EMBL/GenBank/DDBJ whole genome shotgun (WGS) entry which is preliminary data.</text>
</comment>
<sequence>FLFTRDGIREVSSELKFSDSTRKNEQRNNYRFDALSSVQVTETSDVGYDLELVLTNGPARRIRIKDADAHQ</sequence>
<feature type="non-terminal residue" evidence="1">
    <location>
        <position position="1"/>
    </location>
</feature>
<dbReference type="AlphaFoldDB" id="A0A6G3WUC9"/>
<reference evidence="1" key="1">
    <citation type="submission" date="2020-01" db="EMBL/GenBank/DDBJ databases">
        <title>Insect and environment-associated Actinomycetes.</title>
        <authorList>
            <person name="Currrie C."/>
            <person name="Chevrette M."/>
            <person name="Carlson C."/>
            <person name="Stubbendieck R."/>
            <person name="Wendt-Pienkowski E."/>
        </authorList>
    </citation>
    <scope>NUCLEOTIDE SEQUENCE</scope>
    <source>
        <strain evidence="1">SID7499</strain>
    </source>
</reference>
<name>A0A6G3WUC9_9ACTN</name>